<comment type="similarity">
    <text evidence="2">Belongs to the glycosyltransferase 41 family. O-GlcNAc transferase subfamily.</text>
</comment>
<comment type="caution">
    <text evidence="11">The sequence shown here is derived from an EMBL/GenBank/DDBJ whole genome shotgun (WGS) entry which is preliminary data.</text>
</comment>
<evidence type="ECO:0000256" key="7">
    <source>
        <dbReference type="ARBA" id="ARBA00022803"/>
    </source>
</evidence>
<dbReference type="SUPFAM" id="SSF48452">
    <property type="entry name" value="TPR-like"/>
    <property type="match status" value="2"/>
</dbReference>
<dbReference type="SUPFAM" id="SSF53756">
    <property type="entry name" value="UDP-Glycosyltransferase/glycogen phosphorylase"/>
    <property type="match status" value="1"/>
</dbReference>
<evidence type="ECO:0000256" key="4">
    <source>
        <dbReference type="ARBA" id="ARBA00022676"/>
    </source>
</evidence>
<sequence length="861" mass="93621">MLDAGPRGPAFPFSGPKREDASLGQDRFGRIPGDRSDVEGEDAMNRADRRREARPHRTSLGPSPVADGAYRAGSFAASRGDLAEARRHYEGCLAIDPSHVESRHDLAVVMLRCGAPVAAVEQFEQVLARQPRHAGAWMNLSLAHCELEDADAAVTAATRAVEVAPRAGAAQAAMGHALALRGDLAAAEAAYRRSLDLDGGATSVIARLADILRRLGRPAESVAAWERCLALAPRDLASHAERLLGLEGTSELRTKARAAFADLAAADQPGLRDLSVGWSGKDRAGDAVALLDVVVAERPDIADVRVLRASLLHGLGRMNDALADLKHALSLDPANPDVLFSVGRFFECFDQADAAAPFYLEAIERRPDFAEAYVSLAAVRLVAGDVASNIALLRHAMMLAPDRCHLAADLCWGRLFACDWAGLEQEFKEALERHVSAGQSFPPFTLFAFGLAGDALALWTRAWAELKIGPARTPLARYAPRPDERERIRVGYLSADYKDHATMLLVTEMFEMHDRTRFETFGYNIGALDESASCRRAIRSLDHFVDLFALKDGDAAKRIAQDGIDILIDLKGYTKDNRCGILGYRPAPIQVNYLGYPGSMGTPVIDYIVADAVVIPDEHRRFYDEAVVHLPHSYQPNDRHRASADPCTKRGDHGLPDGAFVFCCFNSSYKITPVVFDIWMRALRDVPGAVIWLLAVNGQIEDNLRKEAASRGIDPARLVFAPRVAFEAHIGRMALADLFLDTLPVNAHTTASEALWAGLPVLTCLGPHFVGRVAGSLLKAIGLPELVTTSLADYEREALALARDPARLGALRSRLAENRSTAPLFDTPRYVRGYEAALERMVAMREAGHPPATFAVSDLTL</sequence>
<keyword evidence="6" id="KW-0677">Repeat</keyword>
<feature type="domain" description="O-GlcNAc transferase C-terminal" evidence="10">
    <location>
        <begin position="647"/>
        <end position="832"/>
    </location>
</feature>
<dbReference type="AlphaFoldDB" id="A0A4Q2RF74"/>
<evidence type="ECO:0000313" key="11">
    <source>
        <dbReference type="EMBL" id="RYB05951.1"/>
    </source>
</evidence>
<keyword evidence="12" id="KW-1185">Reference proteome</keyword>
<reference evidence="11 12" key="1">
    <citation type="submission" date="2018-09" db="EMBL/GenBank/DDBJ databases">
        <authorList>
            <person name="Grouzdev D.S."/>
            <person name="Krutkina M.S."/>
        </authorList>
    </citation>
    <scope>NUCLEOTIDE SEQUENCE [LARGE SCALE GENOMIC DNA]</scope>
    <source>
        <strain evidence="11 12">RmlP001</strain>
    </source>
</reference>
<dbReference type="Pfam" id="PF13181">
    <property type="entry name" value="TPR_8"/>
    <property type="match status" value="2"/>
</dbReference>
<dbReference type="InterPro" id="IPR011990">
    <property type="entry name" value="TPR-like_helical_dom_sf"/>
</dbReference>
<dbReference type="InterPro" id="IPR019734">
    <property type="entry name" value="TPR_rpt"/>
</dbReference>
<dbReference type="Gene3D" id="3.40.50.2000">
    <property type="entry name" value="Glycogen Phosphorylase B"/>
    <property type="match status" value="1"/>
</dbReference>
<keyword evidence="5" id="KW-0808">Transferase</keyword>
<feature type="compositionally biased region" description="Basic and acidic residues" evidence="9">
    <location>
        <begin position="16"/>
        <end position="51"/>
    </location>
</feature>
<accession>A0A4Q2RF74</accession>
<dbReference type="RefSeq" id="WP_129218461.1">
    <property type="nucleotide sequence ID" value="NZ_QYBC01000005.1"/>
</dbReference>
<evidence type="ECO:0000259" key="10">
    <source>
        <dbReference type="Pfam" id="PF13844"/>
    </source>
</evidence>
<keyword evidence="7 8" id="KW-0802">TPR repeat</keyword>
<dbReference type="OrthoDB" id="146908at2"/>
<feature type="repeat" description="TPR" evidence="8">
    <location>
        <begin position="302"/>
        <end position="335"/>
    </location>
</feature>
<evidence type="ECO:0000256" key="8">
    <source>
        <dbReference type="PROSITE-ProRule" id="PRU00339"/>
    </source>
</evidence>
<evidence type="ECO:0000256" key="6">
    <source>
        <dbReference type="ARBA" id="ARBA00022737"/>
    </source>
</evidence>
<dbReference type="InterPro" id="IPR029489">
    <property type="entry name" value="OGT/SEC/SPY_C"/>
</dbReference>
<comment type="pathway">
    <text evidence="1">Protein modification; protein glycosylation.</text>
</comment>
<dbReference type="Gene3D" id="3.40.50.11380">
    <property type="match status" value="1"/>
</dbReference>
<evidence type="ECO:0000313" key="12">
    <source>
        <dbReference type="Proteomes" id="UP000289411"/>
    </source>
</evidence>
<feature type="region of interest" description="Disordered" evidence="9">
    <location>
        <begin position="1"/>
        <end position="68"/>
    </location>
</feature>
<name>A0A4Q2RF74_9HYPH</name>
<organism evidence="11 12">
    <name type="scientific">Lichenibacterium ramalinae</name>
    <dbReference type="NCBI Taxonomy" id="2316527"/>
    <lineage>
        <taxon>Bacteria</taxon>
        <taxon>Pseudomonadati</taxon>
        <taxon>Pseudomonadota</taxon>
        <taxon>Alphaproteobacteria</taxon>
        <taxon>Hyphomicrobiales</taxon>
        <taxon>Lichenihabitantaceae</taxon>
        <taxon>Lichenibacterium</taxon>
    </lineage>
</organism>
<dbReference type="Gene3D" id="1.25.40.10">
    <property type="entry name" value="Tetratricopeptide repeat domain"/>
    <property type="match status" value="2"/>
</dbReference>
<protein>
    <recommendedName>
        <fullName evidence="3">protein O-GlcNAc transferase</fullName>
        <ecNumber evidence="3">2.4.1.255</ecNumber>
    </recommendedName>
</protein>
<dbReference type="Proteomes" id="UP000289411">
    <property type="component" value="Unassembled WGS sequence"/>
</dbReference>
<proteinExistence type="inferred from homology"/>
<evidence type="ECO:0000256" key="3">
    <source>
        <dbReference type="ARBA" id="ARBA00011970"/>
    </source>
</evidence>
<dbReference type="PANTHER" id="PTHR44998:SF1">
    <property type="entry name" value="UDP-N-ACETYLGLUCOSAMINE--PEPTIDE N-ACETYLGLUCOSAMINYLTRANSFERASE 110 KDA SUBUNIT"/>
    <property type="match status" value="1"/>
</dbReference>
<dbReference type="EMBL" id="QYBC01000005">
    <property type="protein sequence ID" value="RYB05951.1"/>
    <property type="molecule type" value="Genomic_DNA"/>
</dbReference>
<feature type="repeat" description="TPR" evidence="8">
    <location>
        <begin position="66"/>
        <end position="99"/>
    </location>
</feature>
<dbReference type="Pfam" id="PF13432">
    <property type="entry name" value="TPR_16"/>
    <property type="match status" value="1"/>
</dbReference>
<evidence type="ECO:0000256" key="9">
    <source>
        <dbReference type="SAM" id="MobiDB-lite"/>
    </source>
</evidence>
<evidence type="ECO:0000256" key="1">
    <source>
        <dbReference type="ARBA" id="ARBA00004922"/>
    </source>
</evidence>
<gene>
    <name evidence="11" type="ORF">D3272_07075</name>
</gene>
<reference evidence="11 12" key="2">
    <citation type="submission" date="2019-02" db="EMBL/GenBank/DDBJ databases">
        <title>'Lichenibacterium ramalinii' gen. nov. sp. nov., 'Lichenibacterium minor' gen. nov. sp. nov.</title>
        <authorList>
            <person name="Pankratov T."/>
        </authorList>
    </citation>
    <scope>NUCLEOTIDE SEQUENCE [LARGE SCALE GENOMIC DNA]</scope>
    <source>
        <strain evidence="11 12">RmlP001</strain>
    </source>
</reference>
<evidence type="ECO:0000256" key="2">
    <source>
        <dbReference type="ARBA" id="ARBA00005386"/>
    </source>
</evidence>
<dbReference type="SMART" id="SM00028">
    <property type="entry name" value="TPR"/>
    <property type="match status" value="8"/>
</dbReference>
<dbReference type="PROSITE" id="PS50005">
    <property type="entry name" value="TPR"/>
    <property type="match status" value="3"/>
</dbReference>
<evidence type="ECO:0000256" key="5">
    <source>
        <dbReference type="ARBA" id="ARBA00022679"/>
    </source>
</evidence>
<feature type="domain" description="O-GlcNAc transferase C-terminal" evidence="10">
    <location>
        <begin position="484"/>
        <end position="638"/>
    </location>
</feature>
<dbReference type="EC" id="2.4.1.255" evidence="3"/>
<feature type="repeat" description="TPR" evidence="8">
    <location>
        <begin position="134"/>
        <end position="167"/>
    </location>
</feature>
<dbReference type="Pfam" id="PF13844">
    <property type="entry name" value="Glyco_transf_41"/>
    <property type="match status" value="2"/>
</dbReference>
<dbReference type="GO" id="GO:0097363">
    <property type="term" value="F:protein O-acetylglucosaminyltransferase activity"/>
    <property type="evidence" value="ECO:0007669"/>
    <property type="project" value="UniProtKB-EC"/>
</dbReference>
<keyword evidence="4" id="KW-0328">Glycosyltransferase</keyword>
<dbReference type="PANTHER" id="PTHR44998">
    <property type="match status" value="1"/>
</dbReference>